<reference evidence="1" key="2">
    <citation type="submission" date="2022-01" db="EMBL/GenBank/DDBJ databases">
        <authorList>
            <person name="Yamashiro T."/>
            <person name="Shiraishi A."/>
            <person name="Satake H."/>
            <person name="Nakayama K."/>
        </authorList>
    </citation>
    <scope>NUCLEOTIDE SEQUENCE</scope>
</reference>
<accession>A0ABQ5G9G8</accession>
<dbReference type="EMBL" id="BQNB010018235">
    <property type="protein sequence ID" value="GJT72186.1"/>
    <property type="molecule type" value="Genomic_DNA"/>
</dbReference>
<dbReference type="Proteomes" id="UP001151760">
    <property type="component" value="Unassembled WGS sequence"/>
</dbReference>
<evidence type="ECO:0000313" key="2">
    <source>
        <dbReference type="Proteomes" id="UP001151760"/>
    </source>
</evidence>
<feature type="non-terminal residue" evidence="1">
    <location>
        <position position="70"/>
    </location>
</feature>
<proteinExistence type="predicted"/>
<organism evidence="1 2">
    <name type="scientific">Tanacetum coccineum</name>
    <dbReference type="NCBI Taxonomy" id="301880"/>
    <lineage>
        <taxon>Eukaryota</taxon>
        <taxon>Viridiplantae</taxon>
        <taxon>Streptophyta</taxon>
        <taxon>Embryophyta</taxon>
        <taxon>Tracheophyta</taxon>
        <taxon>Spermatophyta</taxon>
        <taxon>Magnoliopsida</taxon>
        <taxon>eudicotyledons</taxon>
        <taxon>Gunneridae</taxon>
        <taxon>Pentapetalae</taxon>
        <taxon>asterids</taxon>
        <taxon>campanulids</taxon>
        <taxon>Asterales</taxon>
        <taxon>Asteraceae</taxon>
        <taxon>Asteroideae</taxon>
        <taxon>Anthemideae</taxon>
        <taxon>Anthemidinae</taxon>
        <taxon>Tanacetum</taxon>
    </lineage>
</organism>
<name>A0ABQ5G9G8_9ASTR</name>
<evidence type="ECO:0000313" key="1">
    <source>
        <dbReference type="EMBL" id="GJT72186.1"/>
    </source>
</evidence>
<protein>
    <submittedName>
        <fullName evidence="1">Uncharacterized protein</fullName>
    </submittedName>
</protein>
<sequence length="70" mass="8088">MPILHSFEESKLEYEDEDEVMIKMMGTEMDKESLEHNLHKNDVTHIICHNFSLTSNQSIKSMDSGSFGIK</sequence>
<reference evidence="1" key="1">
    <citation type="journal article" date="2022" name="Int. J. Mol. Sci.">
        <title>Draft Genome of Tanacetum Coccineum: Genomic Comparison of Closely Related Tanacetum-Family Plants.</title>
        <authorList>
            <person name="Yamashiro T."/>
            <person name="Shiraishi A."/>
            <person name="Nakayama K."/>
            <person name="Satake H."/>
        </authorList>
    </citation>
    <scope>NUCLEOTIDE SEQUENCE</scope>
</reference>
<keyword evidence="2" id="KW-1185">Reference proteome</keyword>
<comment type="caution">
    <text evidence="1">The sequence shown here is derived from an EMBL/GenBank/DDBJ whole genome shotgun (WGS) entry which is preliminary data.</text>
</comment>
<gene>
    <name evidence="1" type="ORF">Tco_1031472</name>
</gene>